<reference evidence="2" key="1">
    <citation type="journal article" date="2015" name="ISME J.">
        <title>Draft Genome Sequence of Streptomyces incarnatus NRRL8089, which Produces the Nucleoside Antibiotic Sinefungin.</title>
        <authorList>
            <person name="Oshima K."/>
            <person name="Hattori M."/>
            <person name="Shimizu H."/>
            <person name="Fukuda K."/>
            <person name="Nemoto M."/>
            <person name="Inagaki K."/>
            <person name="Tamura T."/>
        </authorList>
    </citation>
    <scope>NUCLEOTIDE SEQUENCE</scope>
    <source>
        <strain evidence="2">FACHB-1375</strain>
    </source>
</reference>
<name>A0A926VCG1_9CYAN</name>
<feature type="domain" description="tRNA-guanine(15) transglycosylase-like" evidence="1">
    <location>
        <begin position="143"/>
        <end position="290"/>
    </location>
</feature>
<evidence type="ECO:0000259" key="1">
    <source>
        <dbReference type="Pfam" id="PF01702"/>
    </source>
</evidence>
<proteinExistence type="predicted"/>
<dbReference type="Gene3D" id="3.20.20.105">
    <property type="entry name" value="Queuine tRNA-ribosyltransferase-like"/>
    <property type="match status" value="1"/>
</dbReference>
<keyword evidence="3" id="KW-1185">Reference proteome</keyword>
<organism evidence="2 3">
    <name type="scientific">Aerosakkonema funiforme FACHB-1375</name>
    <dbReference type="NCBI Taxonomy" id="2949571"/>
    <lineage>
        <taxon>Bacteria</taxon>
        <taxon>Bacillati</taxon>
        <taxon>Cyanobacteriota</taxon>
        <taxon>Cyanophyceae</taxon>
        <taxon>Oscillatoriophycideae</taxon>
        <taxon>Aerosakkonematales</taxon>
        <taxon>Aerosakkonemataceae</taxon>
        <taxon>Aerosakkonema</taxon>
    </lineage>
</organism>
<dbReference type="InterPro" id="IPR036511">
    <property type="entry name" value="TGT-like_sf"/>
</dbReference>
<dbReference type="EMBL" id="JACJPW010000007">
    <property type="protein sequence ID" value="MBD2180327.1"/>
    <property type="molecule type" value="Genomic_DNA"/>
</dbReference>
<dbReference type="InterPro" id="IPR002616">
    <property type="entry name" value="tRNA_ribo_trans-like"/>
</dbReference>
<dbReference type="SUPFAM" id="SSF51713">
    <property type="entry name" value="tRNA-guanine transglycosylase"/>
    <property type="match status" value="1"/>
</dbReference>
<protein>
    <recommendedName>
        <fullName evidence="1">tRNA-guanine(15) transglycosylase-like domain-containing protein</fullName>
    </recommendedName>
</protein>
<gene>
    <name evidence="2" type="ORF">H6G03_04245</name>
</gene>
<dbReference type="Proteomes" id="UP000641646">
    <property type="component" value="Unassembled WGS sequence"/>
</dbReference>
<dbReference type="GO" id="GO:0006400">
    <property type="term" value="P:tRNA modification"/>
    <property type="evidence" value="ECO:0007669"/>
    <property type="project" value="InterPro"/>
</dbReference>
<dbReference type="AlphaFoldDB" id="A0A926VCG1"/>
<accession>A0A926VCG1</accession>
<dbReference type="RefSeq" id="WP_190462408.1">
    <property type="nucleotide sequence ID" value="NZ_JACJPW010000007.1"/>
</dbReference>
<reference evidence="2" key="2">
    <citation type="submission" date="2020-08" db="EMBL/GenBank/DDBJ databases">
        <authorList>
            <person name="Chen M."/>
            <person name="Teng W."/>
            <person name="Zhao L."/>
            <person name="Hu C."/>
            <person name="Zhou Y."/>
            <person name="Han B."/>
            <person name="Song L."/>
            <person name="Shu W."/>
        </authorList>
    </citation>
    <scope>NUCLEOTIDE SEQUENCE</scope>
    <source>
        <strain evidence="2">FACHB-1375</strain>
    </source>
</reference>
<evidence type="ECO:0000313" key="2">
    <source>
        <dbReference type="EMBL" id="MBD2180327.1"/>
    </source>
</evidence>
<comment type="caution">
    <text evidence="2">The sequence shown here is derived from an EMBL/GenBank/DDBJ whole genome shotgun (WGS) entry which is preliminary data.</text>
</comment>
<sequence length="304" mass="34253">MPPKFYAVLGKSDTLSIGGKRQGIWEFIEKQNQPNGWLISLSNKPALFPPSPIPIFWDCSAIRYSRLNFPQLGNSLVTPLFCINQYLKLKAKAGDFITCPDHILLPGTNLEFRRQFNLKCAKEFIVLAKTHLSFCRPLATIHGVSIEERARNAVRLYELGYHAFAIGGLAINASQKNRNITIIRAIREALPLSCHIHVFGLCSPDYLRAFAQIGINSFDGGSWLRESFLGFFYEARENKLIKHRVPQNLLSNLAIPLCYCRICETLRNSGIETRAMGSRAANLGRAIHNLGELIKIHQQAFITK</sequence>
<dbReference type="Pfam" id="PF01702">
    <property type="entry name" value="TGT"/>
    <property type="match status" value="1"/>
</dbReference>
<evidence type="ECO:0000313" key="3">
    <source>
        <dbReference type="Proteomes" id="UP000641646"/>
    </source>
</evidence>